<gene>
    <name evidence="4" type="ORF">CLTHE_17350</name>
</gene>
<dbReference type="InterPro" id="IPR029050">
    <property type="entry name" value="Immunoprotect_excell_Ig-like"/>
</dbReference>
<evidence type="ECO:0000256" key="2">
    <source>
        <dbReference type="SAM" id="MobiDB-lite"/>
    </source>
</evidence>
<accession>A0A1V4SUV0</accession>
<organism evidence="4 5">
    <name type="scientific">Clostridium thermobutyricum DSM 4928</name>
    <dbReference type="NCBI Taxonomy" id="1121339"/>
    <lineage>
        <taxon>Bacteria</taxon>
        <taxon>Bacillati</taxon>
        <taxon>Bacillota</taxon>
        <taxon>Clostridia</taxon>
        <taxon>Eubacteriales</taxon>
        <taxon>Clostridiaceae</taxon>
        <taxon>Clostridium</taxon>
    </lineage>
</organism>
<sequence>MGRDKIKKIINSKITIGVICFCVGGAVMGGDSEAPIKESADSKEVVQQEEQEGSSNKPSQKEDVIKMELGKKYSIKTDSGEYNISIDGIRFTDKRNQFSEKKAKHVMFLDYSYENISSTNEVYIFSSNFKIMDSSGNILDSYPVSDDNRISKKLPIGGKCKATDAYALPDKSDTVKVLFYDNMFMKPIGQAEIKTNL</sequence>
<evidence type="ECO:0000313" key="4">
    <source>
        <dbReference type="EMBL" id="OPX47621.1"/>
    </source>
</evidence>
<dbReference type="EMBL" id="LTAY01000042">
    <property type="protein sequence ID" value="OPX47621.1"/>
    <property type="molecule type" value="Genomic_DNA"/>
</dbReference>
<reference evidence="4 5" key="1">
    <citation type="submission" date="2016-02" db="EMBL/GenBank/DDBJ databases">
        <title>Genome sequence of Clostridium thermobutyricum DSM 4928.</title>
        <authorList>
            <person name="Poehlein A."/>
            <person name="Daniel R."/>
        </authorList>
    </citation>
    <scope>NUCLEOTIDE SEQUENCE [LARGE SCALE GENOMIC DNA]</scope>
    <source>
        <strain evidence="4 5">DSM 4928</strain>
    </source>
</reference>
<dbReference type="Gene3D" id="2.60.40.1240">
    <property type="match status" value="1"/>
</dbReference>
<dbReference type="InterPro" id="IPR031989">
    <property type="entry name" value="DUF5067"/>
</dbReference>
<evidence type="ECO:0000259" key="3">
    <source>
        <dbReference type="Pfam" id="PF16729"/>
    </source>
</evidence>
<dbReference type="OrthoDB" id="1778308at2"/>
<evidence type="ECO:0000313" key="5">
    <source>
        <dbReference type="Proteomes" id="UP000191448"/>
    </source>
</evidence>
<feature type="region of interest" description="Disordered" evidence="2">
    <location>
        <begin position="38"/>
        <end position="61"/>
    </location>
</feature>
<dbReference type="AlphaFoldDB" id="A0A1V4SUV0"/>
<name>A0A1V4SUV0_9CLOT</name>
<feature type="domain" description="DUF5067" evidence="3">
    <location>
        <begin position="72"/>
        <end position="181"/>
    </location>
</feature>
<dbReference type="RefSeq" id="WP_080022905.1">
    <property type="nucleotide sequence ID" value="NZ_LTAY01000042.1"/>
</dbReference>
<evidence type="ECO:0000256" key="1">
    <source>
        <dbReference type="ARBA" id="ARBA00022729"/>
    </source>
</evidence>
<keyword evidence="1" id="KW-0732">Signal</keyword>
<proteinExistence type="predicted"/>
<dbReference type="Pfam" id="PF16729">
    <property type="entry name" value="DUF5067"/>
    <property type="match status" value="1"/>
</dbReference>
<dbReference type="Proteomes" id="UP000191448">
    <property type="component" value="Unassembled WGS sequence"/>
</dbReference>
<comment type="caution">
    <text evidence="4">The sequence shown here is derived from an EMBL/GenBank/DDBJ whole genome shotgun (WGS) entry which is preliminary data.</text>
</comment>
<protein>
    <submittedName>
        <fullName evidence="4">Telomeric repeat-binding factor 2</fullName>
    </submittedName>
</protein>